<evidence type="ECO:0000256" key="2">
    <source>
        <dbReference type="SAM" id="Phobius"/>
    </source>
</evidence>
<feature type="transmembrane region" description="Helical" evidence="2">
    <location>
        <begin position="42"/>
        <end position="61"/>
    </location>
</feature>
<keyword evidence="4" id="KW-1185">Reference proteome</keyword>
<gene>
    <name evidence="3" type="ORF">L3X38_038375</name>
</gene>
<name>A0AAD4YQF1_PRUDU</name>
<feature type="region of interest" description="Disordered" evidence="1">
    <location>
        <begin position="1"/>
        <end position="32"/>
    </location>
</feature>
<evidence type="ECO:0000313" key="3">
    <source>
        <dbReference type="EMBL" id="KAI5318667.1"/>
    </source>
</evidence>
<evidence type="ECO:0000313" key="4">
    <source>
        <dbReference type="Proteomes" id="UP001054821"/>
    </source>
</evidence>
<sequence>MCIRSNYYQGSRIRQPDHQRRPSRTNNPRRRQDFDPWGDLKVGIFFSLPLIIPLGILIILSPPDAFNTEFRVHSAALQYPHINATASSSELTATWDLTLLAKNPNHKWDIDCDSLQALLFYRPGGYHITERPQQHKEKEKELVVLAATSLVPLALSARNQIGISFKLPMLSAYVANDVVKEISDGNTTTLSLRFGLKLSVWSRYRAQLMSDQKTPLPMFAIYFCDRIQVHVSSDNNHINDTGNLKIITKAHQSTACEMSSVMFD</sequence>
<dbReference type="EMBL" id="JAJFAZ020000007">
    <property type="protein sequence ID" value="KAI5318667.1"/>
    <property type="molecule type" value="Genomic_DNA"/>
</dbReference>
<organism evidence="3 4">
    <name type="scientific">Prunus dulcis</name>
    <name type="common">Almond</name>
    <name type="synonym">Amygdalus dulcis</name>
    <dbReference type="NCBI Taxonomy" id="3755"/>
    <lineage>
        <taxon>Eukaryota</taxon>
        <taxon>Viridiplantae</taxon>
        <taxon>Streptophyta</taxon>
        <taxon>Embryophyta</taxon>
        <taxon>Tracheophyta</taxon>
        <taxon>Spermatophyta</taxon>
        <taxon>Magnoliopsida</taxon>
        <taxon>eudicotyledons</taxon>
        <taxon>Gunneridae</taxon>
        <taxon>Pentapetalae</taxon>
        <taxon>rosids</taxon>
        <taxon>fabids</taxon>
        <taxon>Rosales</taxon>
        <taxon>Rosaceae</taxon>
        <taxon>Amygdaloideae</taxon>
        <taxon>Amygdaleae</taxon>
        <taxon>Prunus</taxon>
    </lineage>
</organism>
<comment type="caution">
    <text evidence="3">The sequence shown here is derived from an EMBL/GenBank/DDBJ whole genome shotgun (WGS) entry which is preliminary data.</text>
</comment>
<evidence type="ECO:0000256" key="1">
    <source>
        <dbReference type="SAM" id="MobiDB-lite"/>
    </source>
</evidence>
<dbReference type="Proteomes" id="UP001054821">
    <property type="component" value="Chromosome 7"/>
</dbReference>
<dbReference type="AlphaFoldDB" id="A0AAD4YQF1"/>
<keyword evidence="2" id="KW-1133">Transmembrane helix</keyword>
<evidence type="ECO:0008006" key="5">
    <source>
        <dbReference type="Google" id="ProtNLM"/>
    </source>
</evidence>
<reference evidence="3 4" key="1">
    <citation type="journal article" date="2022" name="G3 (Bethesda)">
        <title>Whole-genome sequence and methylome profiling of the almond [Prunus dulcis (Mill.) D.A. Webb] cultivar 'Nonpareil'.</title>
        <authorList>
            <person name="D'Amico-Willman K.M."/>
            <person name="Ouma W.Z."/>
            <person name="Meulia T."/>
            <person name="Sideli G.M."/>
            <person name="Gradziel T.M."/>
            <person name="Fresnedo-Ramirez J."/>
        </authorList>
    </citation>
    <scope>NUCLEOTIDE SEQUENCE [LARGE SCALE GENOMIC DNA]</scope>
    <source>
        <strain evidence="3">Clone GOH B32 T37-40</strain>
    </source>
</reference>
<protein>
    <recommendedName>
        <fullName evidence="5">Late embryogenesis abundant protein LEA-2 subgroup domain-containing protein</fullName>
    </recommendedName>
</protein>
<proteinExistence type="predicted"/>
<accession>A0AAD4YQF1</accession>
<keyword evidence="2" id="KW-0812">Transmembrane</keyword>
<keyword evidence="2" id="KW-0472">Membrane</keyword>